<dbReference type="AlphaFoldDB" id="A0A327NT37"/>
<dbReference type="Proteomes" id="UP000249016">
    <property type="component" value="Unassembled WGS sequence"/>
</dbReference>
<evidence type="ECO:0000313" key="2">
    <source>
        <dbReference type="EMBL" id="RAI78551.1"/>
    </source>
</evidence>
<comment type="caution">
    <text evidence="2">The sequence shown here is derived from an EMBL/GenBank/DDBJ whole genome shotgun (WGS) entry which is preliminary data.</text>
</comment>
<dbReference type="Pfam" id="PF13391">
    <property type="entry name" value="HNH_2"/>
    <property type="match status" value="1"/>
</dbReference>
<dbReference type="InterPro" id="IPR003615">
    <property type="entry name" value="HNH_nuc"/>
</dbReference>
<feature type="domain" description="HNH nuclease" evidence="1">
    <location>
        <begin position="208"/>
        <end position="259"/>
    </location>
</feature>
<evidence type="ECO:0000259" key="1">
    <source>
        <dbReference type="Pfam" id="PF13391"/>
    </source>
</evidence>
<reference evidence="2 3" key="1">
    <citation type="submission" date="2018-06" db="EMBL/GenBank/DDBJ databases">
        <title>Spirosoma sp. HMF3257 Genome sequencing and assembly.</title>
        <authorList>
            <person name="Kang H."/>
            <person name="Cha I."/>
            <person name="Kim H."/>
            <person name="Kang J."/>
            <person name="Joh K."/>
        </authorList>
    </citation>
    <scope>NUCLEOTIDE SEQUENCE [LARGE SCALE GENOMIC DNA]</scope>
    <source>
        <strain evidence="2 3">HMF3257</strain>
    </source>
</reference>
<gene>
    <name evidence="2" type="ORF">HMF3257_22015</name>
</gene>
<keyword evidence="2" id="KW-0378">Hydrolase</keyword>
<proteinExistence type="predicted"/>
<dbReference type="OrthoDB" id="67788at2"/>
<name>A0A327NT37_9BACT</name>
<keyword evidence="2" id="KW-0255">Endonuclease</keyword>
<sequence length="313" mass="36681">MVYARSNREEIHLFFRAIHHTNFIYFGKIEVVSVELASQYPSKFVFHLNEYYADTTYKIVSDHWTRKQLLAVFNLYLKLPPGKLDPSNKEIGKFASLIGKSDSSVAMRLNNFAFVDPYNKQHGTIGLQEGSMQIQSIWNEFIANQEDLIYESESIIADYQNKTIEETNSDVDFQVSDLKGEYKTRSIKTRVNQNVFRKMVLKTYANRCAISGLNQPELLIAGHIVPWAVNKEERLNPENGICLSYLYDRAYETGLICIDTDYKVLISKQLKEEFSKDFFQRFFGHFEHQLIHIPSTYQPKKEFLEYRLNRFDK</sequence>
<keyword evidence="3" id="KW-1185">Reference proteome</keyword>
<dbReference type="EMBL" id="QLII01000001">
    <property type="protein sequence ID" value="RAI78551.1"/>
    <property type="molecule type" value="Genomic_DNA"/>
</dbReference>
<evidence type="ECO:0000313" key="3">
    <source>
        <dbReference type="Proteomes" id="UP000249016"/>
    </source>
</evidence>
<organism evidence="2 3">
    <name type="scientific">Spirosoma telluris</name>
    <dbReference type="NCBI Taxonomy" id="2183553"/>
    <lineage>
        <taxon>Bacteria</taxon>
        <taxon>Pseudomonadati</taxon>
        <taxon>Bacteroidota</taxon>
        <taxon>Cytophagia</taxon>
        <taxon>Cytophagales</taxon>
        <taxon>Cytophagaceae</taxon>
        <taxon>Spirosoma</taxon>
    </lineage>
</organism>
<keyword evidence="2" id="KW-0540">Nuclease</keyword>
<accession>A0A327NT37</accession>
<protein>
    <submittedName>
        <fullName evidence="2">HNH endonuclease</fullName>
    </submittedName>
</protein>
<dbReference type="GO" id="GO:0004519">
    <property type="term" value="F:endonuclease activity"/>
    <property type="evidence" value="ECO:0007669"/>
    <property type="project" value="UniProtKB-KW"/>
</dbReference>